<dbReference type="RefSeq" id="WP_191257772.1">
    <property type="nucleotide sequence ID" value="NZ_BNAY01000007.1"/>
</dbReference>
<dbReference type="EMBL" id="BNAY01000007">
    <property type="protein sequence ID" value="GHH28891.1"/>
    <property type="molecule type" value="Genomic_DNA"/>
</dbReference>
<protein>
    <submittedName>
        <fullName evidence="1">Uncharacterized protein</fullName>
    </submittedName>
</protein>
<organism evidence="1 2">
    <name type="scientific">Amycolatopsis oliviviridis</name>
    <dbReference type="NCBI Taxonomy" id="1471590"/>
    <lineage>
        <taxon>Bacteria</taxon>
        <taxon>Bacillati</taxon>
        <taxon>Actinomycetota</taxon>
        <taxon>Actinomycetes</taxon>
        <taxon>Pseudonocardiales</taxon>
        <taxon>Pseudonocardiaceae</taxon>
        <taxon>Amycolatopsis</taxon>
    </lineage>
</organism>
<dbReference type="Proteomes" id="UP000635387">
    <property type="component" value="Unassembled WGS sequence"/>
</dbReference>
<reference evidence="2" key="1">
    <citation type="journal article" date="2019" name="Int. J. Syst. Evol. Microbiol.">
        <title>The Global Catalogue of Microorganisms (GCM) 10K type strain sequencing project: providing services to taxonomists for standard genome sequencing and annotation.</title>
        <authorList>
            <consortium name="The Broad Institute Genomics Platform"/>
            <consortium name="The Broad Institute Genome Sequencing Center for Infectious Disease"/>
            <person name="Wu L."/>
            <person name="Ma J."/>
        </authorList>
    </citation>
    <scope>NUCLEOTIDE SEQUENCE [LARGE SCALE GENOMIC DNA]</scope>
    <source>
        <strain evidence="2">CGMCC 4.7683</strain>
    </source>
</reference>
<evidence type="ECO:0000313" key="1">
    <source>
        <dbReference type="EMBL" id="GHH28891.1"/>
    </source>
</evidence>
<sequence>MGQRFHKGGSGAQARGLGEDVSEDFRIAVNMTPAELDKWLNIDESRSAYRHLVAEEEG</sequence>
<dbReference type="InterPro" id="IPR021487">
    <property type="entry name" value="DUF3140"/>
</dbReference>
<accession>A0ABQ3LYE1</accession>
<proteinExistence type="predicted"/>
<evidence type="ECO:0000313" key="2">
    <source>
        <dbReference type="Proteomes" id="UP000635387"/>
    </source>
</evidence>
<dbReference type="Pfam" id="PF11338">
    <property type="entry name" value="DUF3140"/>
    <property type="match status" value="1"/>
</dbReference>
<name>A0ABQ3LYE1_9PSEU</name>
<comment type="caution">
    <text evidence="1">The sequence shown here is derived from an EMBL/GenBank/DDBJ whole genome shotgun (WGS) entry which is preliminary data.</text>
</comment>
<keyword evidence="2" id="KW-1185">Reference proteome</keyword>
<gene>
    <name evidence="1" type="ORF">GCM10017790_60460</name>
</gene>